<evidence type="ECO:0000313" key="10">
    <source>
        <dbReference type="Proteomes" id="UP000019222"/>
    </source>
</evidence>
<dbReference type="PATRIC" id="fig|1224164.3.peg.522"/>
<evidence type="ECO:0000256" key="1">
    <source>
        <dbReference type="ARBA" id="ARBA00004651"/>
    </source>
</evidence>
<feature type="transmembrane region" description="Helical" evidence="7">
    <location>
        <begin position="98"/>
        <end position="118"/>
    </location>
</feature>
<dbReference type="HOGENOM" id="CLU_057295_0_2_11"/>
<evidence type="ECO:0000259" key="8">
    <source>
        <dbReference type="Pfam" id="PF00892"/>
    </source>
</evidence>
<dbReference type="InterPro" id="IPR037185">
    <property type="entry name" value="EmrE-like"/>
</dbReference>
<gene>
    <name evidence="9" type="ORF">B843_02640</name>
</gene>
<feature type="transmembrane region" description="Helical" evidence="7">
    <location>
        <begin position="241"/>
        <end position="261"/>
    </location>
</feature>
<name>W5XZ04_9CORY</name>
<comment type="subcellular location">
    <subcellularLocation>
        <location evidence="1">Cell membrane</location>
        <topology evidence="1">Multi-pass membrane protein</topology>
    </subcellularLocation>
</comment>
<dbReference type="eggNOG" id="COG5006">
    <property type="taxonomic scope" value="Bacteria"/>
</dbReference>
<dbReference type="KEGG" id="cvt:B843_02640"/>
<feature type="transmembrane region" description="Helical" evidence="7">
    <location>
        <begin position="44"/>
        <end position="62"/>
    </location>
</feature>
<feature type="transmembrane region" description="Helical" evidence="7">
    <location>
        <begin position="267"/>
        <end position="285"/>
    </location>
</feature>
<organism evidence="9 10">
    <name type="scientific">Corynebacterium vitaeruminis DSM 20294</name>
    <dbReference type="NCBI Taxonomy" id="1224164"/>
    <lineage>
        <taxon>Bacteria</taxon>
        <taxon>Bacillati</taxon>
        <taxon>Actinomycetota</taxon>
        <taxon>Actinomycetes</taxon>
        <taxon>Mycobacteriales</taxon>
        <taxon>Corynebacteriaceae</taxon>
        <taxon>Corynebacterium</taxon>
    </lineage>
</organism>
<dbReference type="InterPro" id="IPR000620">
    <property type="entry name" value="EamA_dom"/>
</dbReference>
<feature type="transmembrane region" description="Helical" evidence="7">
    <location>
        <begin position="181"/>
        <end position="199"/>
    </location>
</feature>
<accession>W5XZ04</accession>
<evidence type="ECO:0000256" key="2">
    <source>
        <dbReference type="ARBA" id="ARBA00007362"/>
    </source>
</evidence>
<dbReference type="InterPro" id="IPR050638">
    <property type="entry name" value="AA-Vitamin_Transporters"/>
</dbReference>
<evidence type="ECO:0000256" key="6">
    <source>
        <dbReference type="ARBA" id="ARBA00023136"/>
    </source>
</evidence>
<dbReference type="GO" id="GO:0005886">
    <property type="term" value="C:plasma membrane"/>
    <property type="evidence" value="ECO:0007669"/>
    <property type="project" value="UniProtKB-SubCell"/>
</dbReference>
<sequence length="304" mass="31740">MSFTPKASASNVPTTGVLLVIGSCVSLQIGAAFATQLFPHAGSFGTTFFRLFIAGLIMIAAARPNVRAWDATQWRAVVLFGLSLGFMNSFFYAGIARIPLGTAVTIEFIGPLLLSAFLSRSARDLVWVALAAVGLALLGYQSLTETALDPMGVLFVLCAGAFWACYILTSARAGKAVEGTGGLAVAIFIGSFVPMPFGIAKAHVVLADHRLLLLAVGTGILASVLPYLFEFLALRRMPSNVFSILLSLEPAIAAIAGWILLGQPIGLFGGIAAVLVISASIGITTSSNRRARLEAQPALQPVTA</sequence>
<evidence type="ECO:0000256" key="3">
    <source>
        <dbReference type="ARBA" id="ARBA00022475"/>
    </source>
</evidence>
<dbReference type="AlphaFoldDB" id="W5XZ04"/>
<feature type="transmembrane region" description="Helical" evidence="7">
    <location>
        <begin position="211"/>
        <end position="229"/>
    </location>
</feature>
<keyword evidence="4 7" id="KW-0812">Transmembrane</keyword>
<dbReference type="Proteomes" id="UP000019222">
    <property type="component" value="Chromosome"/>
</dbReference>
<dbReference type="SUPFAM" id="SSF103481">
    <property type="entry name" value="Multidrug resistance efflux transporter EmrE"/>
    <property type="match status" value="2"/>
</dbReference>
<dbReference type="EMBL" id="CP004353">
    <property type="protein sequence ID" value="AHI21919.1"/>
    <property type="molecule type" value="Genomic_DNA"/>
</dbReference>
<dbReference type="PANTHER" id="PTHR32322:SF18">
    <property type="entry name" value="S-ADENOSYLMETHIONINE_S-ADENOSYLHOMOCYSTEINE TRANSPORTER"/>
    <property type="match status" value="1"/>
</dbReference>
<evidence type="ECO:0000256" key="5">
    <source>
        <dbReference type="ARBA" id="ARBA00022989"/>
    </source>
</evidence>
<keyword evidence="10" id="KW-1185">Reference proteome</keyword>
<dbReference type="PROSITE" id="PS51257">
    <property type="entry name" value="PROKAR_LIPOPROTEIN"/>
    <property type="match status" value="1"/>
</dbReference>
<dbReference type="Pfam" id="PF00892">
    <property type="entry name" value="EamA"/>
    <property type="match status" value="1"/>
</dbReference>
<dbReference type="STRING" id="1224164.B843_02640"/>
<proteinExistence type="inferred from homology"/>
<keyword evidence="3" id="KW-1003">Cell membrane</keyword>
<feature type="transmembrane region" description="Helical" evidence="7">
    <location>
        <begin position="125"/>
        <end position="144"/>
    </location>
</feature>
<feature type="transmembrane region" description="Helical" evidence="7">
    <location>
        <begin position="150"/>
        <end position="169"/>
    </location>
</feature>
<evidence type="ECO:0000256" key="7">
    <source>
        <dbReference type="SAM" id="Phobius"/>
    </source>
</evidence>
<evidence type="ECO:0000256" key="4">
    <source>
        <dbReference type="ARBA" id="ARBA00022692"/>
    </source>
</evidence>
<keyword evidence="5 7" id="KW-1133">Transmembrane helix</keyword>
<feature type="transmembrane region" description="Helical" evidence="7">
    <location>
        <begin position="74"/>
        <end position="92"/>
    </location>
</feature>
<comment type="similarity">
    <text evidence="2">Belongs to the EamA transporter family.</text>
</comment>
<evidence type="ECO:0000313" key="9">
    <source>
        <dbReference type="EMBL" id="AHI21919.1"/>
    </source>
</evidence>
<dbReference type="RefSeq" id="WP_025251976.1">
    <property type="nucleotide sequence ID" value="NZ_CP004353.1"/>
</dbReference>
<reference evidence="9 10" key="1">
    <citation type="submission" date="2013-02" db="EMBL/GenBank/DDBJ databases">
        <title>The complete genome sequence of Corynebacterium vitaeruminis DSM 20294.</title>
        <authorList>
            <person name="Ruckert C."/>
            <person name="Albersmeier A."/>
            <person name="Kalinowski J."/>
        </authorList>
    </citation>
    <scope>NUCLEOTIDE SEQUENCE [LARGE SCALE GENOMIC DNA]</scope>
    <source>
        <strain evidence="10">ATCC 10234</strain>
    </source>
</reference>
<dbReference type="PANTHER" id="PTHR32322">
    <property type="entry name" value="INNER MEMBRANE TRANSPORTER"/>
    <property type="match status" value="1"/>
</dbReference>
<keyword evidence="6 7" id="KW-0472">Membrane</keyword>
<feature type="domain" description="EamA" evidence="8">
    <location>
        <begin position="151"/>
        <end position="284"/>
    </location>
</feature>
<protein>
    <recommendedName>
        <fullName evidence="8">EamA domain-containing protein</fullName>
    </recommendedName>
</protein>